<evidence type="ECO:0000256" key="1">
    <source>
        <dbReference type="ARBA" id="ARBA00022723"/>
    </source>
</evidence>
<dbReference type="InterPro" id="IPR011330">
    <property type="entry name" value="Glyco_hydro/deAcase_b/a-brl"/>
</dbReference>
<keyword evidence="7" id="KW-1185">Reference proteome</keyword>
<dbReference type="InterPro" id="IPR002509">
    <property type="entry name" value="NODB_dom"/>
</dbReference>
<dbReference type="Gene3D" id="3.20.20.370">
    <property type="entry name" value="Glycoside hydrolase/deacetylase"/>
    <property type="match status" value="1"/>
</dbReference>
<proteinExistence type="predicted"/>
<sequence>MSKRKWKLPAMSLLLFLVLLADGALAGTVFAIARHQFGTFQSSTAQPSTIQASTTWPSTTPLSSVRPSIPQASTAQPRQVALTFDDGPHQTCTPALLDGLKQRGVKATFFLMGENIAGKESLVQRMQEEGHLIGNHSYRHIQMTKEGAEQACAEIEQTETLIQDITGRRPEYLRPPYGAWNEQLECRVNLTTVLWNVDSLDWKLQNTEQIVRRVEKDVKNGDIILMHDIFPTSVEAALRIVDDLQKQGYEFVTVEELLVD</sequence>
<dbReference type="RefSeq" id="WP_349228896.1">
    <property type="nucleotide sequence ID" value="NZ_JBBMFJ010000008.1"/>
</dbReference>
<accession>A0ABV1HJX9</accession>
<protein>
    <submittedName>
        <fullName evidence="6">Polysaccharide deacetylase family protein</fullName>
        <ecNumber evidence="6">3.-.-.-</ecNumber>
    </submittedName>
</protein>
<reference evidence="6 7" key="1">
    <citation type="submission" date="2024-03" db="EMBL/GenBank/DDBJ databases">
        <title>Human intestinal bacterial collection.</title>
        <authorList>
            <person name="Pauvert C."/>
            <person name="Hitch T.C.A."/>
            <person name="Clavel T."/>
        </authorList>
    </citation>
    <scope>NUCLEOTIDE SEQUENCE [LARGE SCALE GENOMIC DNA]</scope>
    <source>
        <strain evidence="6 7">CLA-AP-H27</strain>
    </source>
</reference>
<dbReference type="CDD" id="cd10954">
    <property type="entry name" value="CE4_CtAXE_like"/>
    <property type="match status" value="1"/>
</dbReference>
<feature type="domain" description="NodB homology" evidence="5">
    <location>
        <begin position="78"/>
        <end position="252"/>
    </location>
</feature>
<keyword evidence="4" id="KW-0732">Signal</keyword>
<feature type="signal peptide" evidence="4">
    <location>
        <begin position="1"/>
        <end position="26"/>
    </location>
</feature>
<name>A0ABV1HJX9_9FIRM</name>
<evidence type="ECO:0000256" key="2">
    <source>
        <dbReference type="ARBA" id="ARBA00022801"/>
    </source>
</evidence>
<comment type="caution">
    <text evidence="6">The sequence shown here is derived from an EMBL/GenBank/DDBJ whole genome shotgun (WGS) entry which is preliminary data.</text>
</comment>
<evidence type="ECO:0000256" key="3">
    <source>
        <dbReference type="SAM" id="MobiDB-lite"/>
    </source>
</evidence>
<dbReference type="Proteomes" id="UP001437460">
    <property type="component" value="Unassembled WGS sequence"/>
</dbReference>
<dbReference type="SUPFAM" id="SSF88713">
    <property type="entry name" value="Glycoside hydrolase/deacetylase"/>
    <property type="match status" value="1"/>
</dbReference>
<dbReference type="PANTHER" id="PTHR10587">
    <property type="entry name" value="GLYCOSYL TRANSFERASE-RELATED"/>
    <property type="match status" value="1"/>
</dbReference>
<organism evidence="6 7">
    <name type="scientific">Ventrimonas faecis</name>
    <dbReference type="NCBI Taxonomy" id="3133170"/>
    <lineage>
        <taxon>Bacteria</taxon>
        <taxon>Bacillati</taxon>
        <taxon>Bacillota</taxon>
        <taxon>Clostridia</taxon>
        <taxon>Lachnospirales</taxon>
        <taxon>Lachnospiraceae</taxon>
        <taxon>Ventrimonas</taxon>
    </lineage>
</organism>
<dbReference type="Pfam" id="PF01522">
    <property type="entry name" value="Polysacc_deac_1"/>
    <property type="match status" value="1"/>
</dbReference>
<dbReference type="EC" id="3.-.-.-" evidence="6"/>
<feature type="compositionally biased region" description="Low complexity" evidence="3">
    <location>
        <begin position="53"/>
        <end position="64"/>
    </location>
</feature>
<dbReference type="PROSITE" id="PS51677">
    <property type="entry name" value="NODB"/>
    <property type="match status" value="1"/>
</dbReference>
<feature type="region of interest" description="Disordered" evidence="3">
    <location>
        <begin position="48"/>
        <end position="71"/>
    </location>
</feature>
<gene>
    <name evidence="6" type="ORF">WMO41_05490</name>
</gene>
<dbReference type="InterPro" id="IPR050248">
    <property type="entry name" value="Polysacc_deacetylase_ArnD"/>
</dbReference>
<dbReference type="GO" id="GO:0016787">
    <property type="term" value="F:hydrolase activity"/>
    <property type="evidence" value="ECO:0007669"/>
    <property type="project" value="UniProtKB-KW"/>
</dbReference>
<keyword evidence="1" id="KW-0479">Metal-binding</keyword>
<evidence type="ECO:0000256" key="4">
    <source>
        <dbReference type="SAM" id="SignalP"/>
    </source>
</evidence>
<dbReference type="EMBL" id="JBBMFJ010000008">
    <property type="protein sequence ID" value="MEQ2562616.1"/>
    <property type="molecule type" value="Genomic_DNA"/>
</dbReference>
<keyword evidence="2 6" id="KW-0378">Hydrolase</keyword>
<evidence type="ECO:0000313" key="6">
    <source>
        <dbReference type="EMBL" id="MEQ2562616.1"/>
    </source>
</evidence>
<dbReference type="PANTHER" id="PTHR10587:SF133">
    <property type="entry name" value="CHITIN DEACETYLASE 1-RELATED"/>
    <property type="match status" value="1"/>
</dbReference>
<evidence type="ECO:0000313" key="7">
    <source>
        <dbReference type="Proteomes" id="UP001437460"/>
    </source>
</evidence>
<feature type="chain" id="PRO_5046277696" evidence="4">
    <location>
        <begin position="27"/>
        <end position="260"/>
    </location>
</feature>
<evidence type="ECO:0000259" key="5">
    <source>
        <dbReference type="PROSITE" id="PS51677"/>
    </source>
</evidence>